<feature type="domain" description="Hydrazine synthase alpha subunit middle" evidence="1">
    <location>
        <begin position="513"/>
        <end position="601"/>
    </location>
</feature>
<dbReference type="eggNOG" id="COG0823">
    <property type="taxonomic scope" value="Bacteria"/>
</dbReference>
<evidence type="ECO:0000313" key="3">
    <source>
        <dbReference type="Proteomes" id="UP000011864"/>
    </source>
</evidence>
<dbReference type="STRING" id="1129794.C427_0639"/>
<dbReference type="EMBL" id="CP003837">
    <property type="protein sequence ID" value="AGH42749.1"/>
    <property type="molecule type" value="Genomic_DNA"/>
</dbReference>
<sequence length="891" mass="97924">MGCGGDQLLTAEQEPDPVVVDVPIAYVKRPAPLDEDLVLVTQDLRIPNDFLPGAQLFIKPRASVSALEKNISDGAFFTEDEIIAASETSPLAGYDVKDLSVSYDGTHLLFAMRAPEIEDADDDEQPSWNIWEYDLTADALRRVIASDLDAGFGQDTSPTYLPDGRIVFSSTRQQANQALLLDEGKPQYQGLDEDRDEIASVLHVMDADGSDIQQISFNQSHDLNPMVLSSGKILFSRWDNVANNNNINIYQMNADGSDLEIVYGRHSHNSELSAEALQFTQLTEQPNGQLLAALRPFVSNGWGGEYVNIDIANYIDNTMPLASQSGLNGPAQVSALFDNILIDGSISPGGVFLAVYPLWDNSQRMLFSWSQCRVYDPEQVLDENENENESESESDVRTILPCDDELIANPQIETAPQLFGLWIFDPIDDTQLVINVPEEGQFYTDVVAMQPRAFPADAQQAEEFDQDLANNNLGRVHIKSVYDFAGTDITAQGIAIMADPTQTPIGDRPARFLRIVKAVSIPNEEVRDFDNSAFGRSRNQLMREIIGYVPIEPDGSVYFEAPANVPLAFSVLDVNGRRVGERHQNWLQLAAGEVRTCNGCHSQDSEAPHGRADAEADSINLGSANTGSPFPNTNPILFADLGDTMAQTSGRINGINIPFQDINFEDIWTDPAMQTPASSFAYRYGDLQSPLPITAACALNWTSLCRIQINFPEHIQPIFSLDRQVFDEDGLPLLEDQSCLSCHTPEGEDGLAQIPAAQLDLRATPLTDNPDFLSSYRELMFGDNEQELVEGALLDRLVIVTDQNGNTVFEVDEAGELILNAEGNAIPVTRTVGVANSMSVNGARSSNRFFIPFNTGGSHEGWLTPAELKLLSEWLDIGGQYYNDPFAAPLN</sequence>
<protein>
    <recommendedName>
        <fullName evidence="1">Hydrazine synthase alpha subunit middle domain-containing protein</fullName>
    </recommendedName>
</protein>
<gene>
    <name evidence="2" type="ORF">C427_0639</name>
</gene>
<dbReference type="HOGENOM" id="CLU_303626_0_0_6"/>
<reference evidence="2 3" key="1">
    <citation type="journal article" date="2013" name="Genome Announc.">
        <title>Complete Genome Sequence of Glaciecola psychrophila Strain 170T.</title>
        <authorList>
            <person name="Yin J."/>
            <person name="Chen J."/>
            <person name="Liu G."/>
            <person name="Yu Y."/>
            <person name="Song L."/>
            <person name="Wang X."/>
            <person name="Qu X."/>
        </authorList>
    </citation>
    <scope>NUCLEOTIDE SEQUENCE [LARGE SCALE GENOMIC DNA]</scope>
    <source>
        <strain evidence="2 3">170</strain>
    </source>
</reference>
<dbReference type="InterPro" id="IPR040698">
    <property type="entry name" value="HZS_alpha_mid"/>
</dbReference>
<dbReference type="KEGG" id="gps:C427_0639"/>
<dbReference type="Gene3D" id="2.120.10.30">
    <property type="entry name" value="TolB, C-terminal domain"/>
    <property type="match status" value="1"/>
</dbReference>
<accession>K6ZKZ8</accession>
<evidence type="ECO:0000313" key="2">
    <source>
        <dbReference type="EMBL" id="AGH42749.1"/>
    </source>
</evidence>
<dbReference type="Pfam" id="PF18582">
    <property type="entry name" value="HZS_alpha"/>
    <property type="match status" value="1"/>
</dbReference>
<dbReference type="PATRIC" id="fig|1129794.4.peg.634"/>
<keyword evidence="3" id="KW-1185">Reference proteome</keyword>
<proteinExistence type="predicted"/>
<dbReference type="OrthoDB" id="221261at2"/>
<name>K6ZKZ8_9ALTE</name>
<dbReference type="Proteomes" id="UP000011864">
    <property type="component" value="Chromosome"/>
</dbReference>
<dbReference type="InterPro" id="IPR011659">
    <property type="entry name" value="WD40"/>
</dbReference>
<dbReference type="InterPro" id="IPR011042">
    <property type="entry name" value="6-blade_b-propeller_TolB-like"/>
</dbReference>
<evidence type="ECO:0000259" key="1">
    <source>
        <dbReference type="Pfam" id="PF18582"/>
    </source>
</evidence>
<dbReference type="Pfam" id="PF07676">
    <property type="entry name" value="PD40"/>
    <property type="match status" value="1"/>
</dbReference>
<dbReference type="AlphaFoldDB" id="K6ZKZ8"/>
<organism evidence="2 3">
    <name type="scientific">Paraglaciecola psychrophila 170</name>
    <dbReference type="NCBI Taxonomy" id="1129794"/>
    <lineage>
        <taxon>Bacteria</taxon>
        <taxon>Pseudomonadati</taxon>
        <taxon>Pseudomonadota</taxon>
        <taxon>Gammaproteobacteria</taxon>
        <taxon>Alteromonadales</taxon>
        <taxon>Alteromonadaceae</taxon>
        <taxon>Paraglaciecola</taxon>
    </lineage>
</organism>
<dbReference type="SUPFAM" id="SSF82171">
    <property type="entry name" value="DPP6 N-terminal domain-like"/>
    <property type="match status" value="1"/>
</dbReference>